<keyword evidence="2" id="KW-1185">Reference proteome</keyword>
<reference evidence="2" key="1">
    <citation type="journal article" date="2023" name="Proc. Natl. Acad. Sci. U.S.A.">
        <title>Genomic and structural basis for evolution of tropane alkaloid biosynthesis.</title>
        <authorList>
            <person name="Wanga Y.-J."/>
            <person name="Taina T."/>
            <person name="Yua J.-Y."/>
            <person name="Lia J."/>
            <person name="Xua B."/>
            <person name="Chenc J."/>
            <person name="D'Auriad J.C."/>
            <person name="Huanga J.-P."/>
            <person name="Huanga S.-X."/>
        </authorList>
    </citation>
    <scope>NUCLEOTIDE SEQUENCE [LARGE SCALE GENOMIC DNA]</scope>
    <source>
        <strain evidence="2">cv. KIB-2019</strain>
    </source>
</reference>
<accession>A0A9Q1LHA8</accession>
<evidence type="ECO:0000313" key="2">
    <source>
        <dbReference type="Proteomes" id="UP001152561"/>
    </source>
</evidence>
<evidence type="ECO:0000313" key="1">
    <source>
        <dbReference type="EMBL" id="KAJ8536889.1"/>
    </source>
</evidence>
<sequence length="145" mass="15904">MLPVATKNGGISGESILLDAEGGGVIKRRVGRGRPKGSTKKAAAFNLGFSYQVSCQNAVSRMVKRRGRPQGLNVKKKIAIVSECMGEQELSANAETSGLTLQGDAISWKDQRNFLCHQCRRYKASVVICSRCKRKHYCNDCIAKR</sequence>
<comment type="caution">
    <text evidence="1">The sequence shown here is derived from an EMBL/GenBank/DDBJ whole genome shotgun (WGS) entry which is preliminary data.</text>
</comment>
<dbReference type="OrthoDB" id="10526932at2759"/>
<protein>
    <submittedName>
        <fullName evidence="1">Uncharacterized protein</fullName>
    </submittedName>
</protein>
<proteinExistence type="predicted"/>
<dbReference type="EMBL" id="JAJAGQ010000018">
    <property type="protein sequence ID" value="KAJ8536889.1"/>
    <property type="molecule type" value="Genomic_DNA"/>
</dbReference>
<name>A0A9Q1LHA8_9SOLA</name>
<organism evidence="1 2">
    <name type="scientific">Anisodus acutangulus</name>
    <dbReference type="NCBI Taxonomy" id="402998"/>
    <lineage>
        <taxon>Eukaryota</taxon>
        <taxon>Viridiplantae</taxon>
        <taxon>Streptophyta</taxon>
        <taxon>Embryophyta</taxon>
        <taxon>Tracheophyta</taxon>
        <taxon>Spermatophyta</taxon>
        <taxon>Magnoliopsida</taxon>
        <taxon>eudicotyledons</taxon>
        <taxon>Gunneridae</taxon>
        <taxon>Pentapetalae</taxon>
        <taxon>asterids</taxon>
        <taxon>lamiids</taxon>
        <taxon>Solanales</taxon>
        <taxon>Solanaceae</taxon>
        <taxon>Solanoideae</taxon>
        <taxon>Hyoscyameae</taxon>
        <taxon>Anisodus</taxon>
    </lineage>
</organism>
<gene>
    <name evidence="1" type="ORF">K7X08_035290</name>
</gene>
<dbReference type="Proteomes" id="UP001152561">
    <property type="component" value="Unassembled WGS sequence"/>
</dbReference>
<dbReference type="AlphaFoldDB" id="A0A9Q1LHA8"/>